<feature type="compositionally biased region" description="Low complexity" evidence="1">
    <location>
        <begin position="276"/>
        <end position="287"/>
    </location>
</feature>
<feature type="region of interest" description="Disordered" evidence="1">
    <location>
        <begin position="602"/>
        <end position="658"/>
    </location>
</feature>
<dbReference type="AlphaFoldDB" id="A0A0D7A1M5"/>
<evidence type="ECO:0000256" key="1">
    <source>
        <dbReference type="SAM" id="MobiDB-lite"/>
    </source>
</evidence>
<feature type="compositionally biased region" description="Polar residues" evidence="1">
    <location>
        <begin position="438"/>
        <end position="469"/>
    </location>
</feature>
<dbReference type="Proteomes" id="UP000054144">
    <property type="component" value="Unassembled WGS sequence"/>
</dbReference>
<accession>A0A0D7A1M5</accession>
<feature type="region of interest" description="Disordered" evidence="1">
    <location>
        <begin position="193"/>
        <end position="225"/>
    </location>
</feature>
<dbReference type="OrthoDB" id="3263163at2759"/>
<feature type="region of interest" description="Disordered" evidence="1">
    <location>
        <begin position="493"/>
        <end position="564"/>
    </location>
</feature>
<feature type="compositionally biased region" description="Low complexity" evidence="1">
    <location>
        <begin position="643"/>
        <end position="658"/>
    </location>
</feature>
<feature type="compositionally biased region" description="Basic residues" evidence="1">
    <location>
        <begin position="289"/>
        <end position="299"/>
    </location>
</feature>
<keyword evidence="3" id="KW-1185">Reference proteome</keyword>
<feature type="compositionally biased region" description="Polar residues" evidence="1">
    <location>
        <begin position="317"/>
        <end position="330"/>
    </location>
</feature>
<proteinExistence type="predicted"/>
<name>A0A0D7A1M5_9AGAR</name>
<evidence type="ECO:0000313" key="3">
    <source>
        <dbReference type="Proteomes" id="UP000054144"/>
    </source>
</evidence>
<feature type="compositionally biased region" description="Low complexity" evidence="1">
    <location>
        <begin position="333"/>
        <end position="349"/>
    </location>
</feature>
<gene>
    <name evidence="2" type="ORF">FISHEDRAFT_77264</name>
</gene>
<protein>
    <submittedName>
        <fullName evidence="2">Uncharacterized protein</fullName>
    </submittedName>
</protein>
<feature type="compositionally biased region" description="Low complexity" evidence="1">
    <location>
        <begin position="518"/>
        <end position="538"/>
    </location>
</feature>
<reference evidence="2 3" key="1">
    <citation type="journal article" date="2015" name="Fungal Genet. Biol.">
        <title>Evolution of novel wood decay mechanisms in Agaricales revealed by the genome sequences of Fistulina hepatica and Cylindrobasidium torrendii.</title>
        <authorList>
            <person name="Floudas D."/>
            <person name="Held B.W."/>
            <person name="Riley R."/>
            <person name="Nagy L.G."/>
            <person name="Koehler G."/>
            <person name="Ransdell A.S."/>
            <person name="Younus H."/>
            <person name="Chow J."/>
            <person name="Chiniquy J."/>
            <person name="Lipzen A."/>
            <person name="Tritt A."/>
            <person name="Sun H."/>
            <person name="Haridas S."/>
            <person name="LaButti K."/>
            <person name="Ohm R.A."/>
            <person name="Kues U."/>
            <person name="Blanchette R.A."/>
            <person name="Grigoriev I.V."/>
            <person name="Minto R.E."/>
            <person name="Hibbett D.S."/>
        </authorList>
    </citation>
    <scope>NUCLEOTIDE SEQUENCE [LARGE SCALE GENOMIC DNA]</scope>
    <source>
        <strain evidence="2 3">ATCC 64428</strain>
    </source>
</reference>
<dbReference type="EMBL" id="KN882067">
    <property type="protein sequence ID" value="KIY44640.1"/>
    <property type="molecule type" value="Genomic_DNA"/>
</dbReference>
<feature type="region of interest" description="Disordered" evidence="1">
    <location>
        <begin position="241"/>
        <end position="475"/>
    </location>
</feature>
<evidence type="ECO:0000313" key="2">
    <source>
        <dbReference type="EMBL" id="KIY44640.1"/>
    </source>
</evidence>
<sequence>MAVVVLIENSPRTTSIWPQLRDDDALNALATRFEAIQAVFIVSDTNLTFTPFHHVWFPSTRDGLREFSFRANPNARLSAGTICDALDSVLRQSQRGSLELVIISSLAPSPSMAGSALENYLPSTSPAWNLLARKLVEVQAGCHLVLDSRDSREDMASYHNLFSETIRLGDQIEASDSNRSSIFTFRTMKHPPSADPAASLVSSPAQVHPLPAPPSVPSTSTGESGPSIVAQLQRMHGLTKKRVYGAKPPSRPPFIKSDTPTREKYKNLPSASGHVSPTPSQSSTPYSHNVRRGVTRARARTVDATQPDEWSAAGPSSRMSSPGAQMSSPPGTRLPLPHVPPSSRSHSPSGIPQGAALPSSLSPVYPHSPGSDFQGYPASPVATYSIGEWRGSPTHAMYPTPAYSEPPQSIYPPQSAYPVPQQSYRGSPEPSYPRTPHSGYQTPSTTYPAYHSQGTHPSFVTYSSPTLPSSEPMMMPLGQPTAEYYYPPTQIRGRTVPIVPSNEPQGAASPERNPSFPGLPSADPSGSSGSSVGRGTMSEIPSTIPQMFRRSNDHGRYSPSADVYGPVQTDVARVGDYTQSAQFISARRVESEAVRPAYVVADLPGPSVRPASPASGTDMGSALPPQASGGESAATTPGSVPRAGGSASDSSSLLGWAG</sequence>
<organism evidence="2 3">
    <name type="scientific">Fistulina hepatica ATCC 64428</name>
    <dbReference type="NCBI Taxonomy" id="1128425"/>
    <lineage>
        <taxon>Eukaryota</taxon>
        <taxon>Fungi</taxon>
        <taxon>Dikarya</taxon>
        <taxon>Basidiomycota</taxon>
        <taxon>Agaricomycotina</taxon>
        <taxon>Agaricomycetes</taxon>
        <taxon>Agaricomycetidae</taxon>
        <taxon>Agaricales</taxon>
        <taxon>Fistulinaceae</taxon>
        <taxon>Fistulina</taxon>
    </lineage>
</organism>